<evidence type="ECO:0000256" key="1">
    <source>
        <dbReference type="SAM" id="MobiDB-lite"/>
    </source>
</evidence>
<dbReference type="RefSeq" id="XP_033657623.1">
    <property type="nucleotide sequence ID" value="XM_033799543.1"/>
</dbReference>
<accession>A0A6A6JV18</accession>
<proteinExistence type="predicted"/>
<dbReference type="Proteomes" id="UP000800097">
    <property type="component" value="Unassembled WGS sequence"/>
</dbReference>
<feature type="region of interest" description="Disordered" evidence="1">
    <location>
        <begin position="1"/>
        <end position="46"/>
    </location>
</feature>
<name>A0A6A6JV18_WESOR</name>
<organism evidence="2 3">
    <name type="scientific">Westerdykella ornata</name>
    <dbReference type="NCBI Taxonomy" id="318751"/>
    <lineage>
        <taxon>Eukaryota</taxon>
        <taxon>Fungi</taxon>
        <taxon>Dikarya</taxon>
        <taxon>Ascomycota</taxon>
        <taxon>Pezizomycotina</taxon>
        <taxon>Dothideomycetes</taxon>
        <taxon>Pleosporomycetidae</taxon>
        <taxon>Pleosporales</taxon>
        <taxon>Sporormiaceae</taxon>
        <taxon>Westerdykella</taxon>
    </lineage>
</organism>
<dbReference type="EMBL" id="ML986485">
    <property type="protein sequence ID" value="KAF2280085.1"/>
    <property type="molecule type" value="Genomic_DNA"/>
</dbReference>
<feature type="region of interest" description="Disordered" evidence="1">
    <location>
        <begin position="137"/>
        <end position="157"/>
    </location>
</feature>
<protein>
    <submittedName>
        <fullName evidence="2">Uncharacterized protein</fullName>
    </submittedName>
</protein>
<evidence type="ECO:0000313" key="3">
    <source>
        <dbReference type="Proteomes" id="UP000800097"/>
    </source>
</evidence>
<feature type="compositionally biased region" description="Polar residues" evidence="1">
    <location>
        <begin position="138"/>
        <end position="150"/>
    </location>
</feature>
<evidence type="ECO:0000313" key="2">
    <source>
        <dbReference type="EMBL" id="KAF2280085.1"/>
    </source>
</evidence>
<keyword evidence="3" id="KW-1185">Reference proteome</keyword>
<reference evidence="2" key="1">
    <citation type="journal article" date="2020" name="Stud. Mycol.">
        <title>101 Dothideomycetes genomes: a test case for predicting lifestyles and emergence of pathogens.</title>
        <authorList>
            <person name="Haridas S."/>
            <person name="Albert R."/>
            <person name="Binder M."/>
            <person name="Bloem J."/>
            <person name="Labutti K."/>
            <person name="Salamov A."/>
            <person name="Andreopoulos B."/>
            <person name="Baker S."/>
            <person name="Barry K."/>
            <person name="Bills G."/>
            <person name="Bluhm B."/>
            <person name="Cannon C."/>
            <person name="Castanera R."/>
            <person name="Culley D."/>
            <person name="Daum C."/>
            <person name="Ezra D."/>
            <person name="Gonzalez J."/>
            <person name="Henrissat B."/>
            <person name="Kuo A."/>
            <person name="Liang C."/>
            <person name="Lipzen A."/>
            <person name="Lutzoni F."/>
            <person name="Magnuson J."/>
            <person name="Mondo S."/>
            <person name="Nolan M."/>
            <person name="Ohm R."/>
            <person name="Pangilinan J."/>
            <person name="Park H.-J."/>
            <person name="Ramirez L."/>
            <person name="Alfaro M."/>
            <person name="Sun H."/>
            <person name="Tritt A."/>
            <person name="Yoshinaga Y."/>
            <person name="Zwiers L.-H."/>
            <person name="Turgeon B."/>
            <person name="Goodwin S."/>
            <person name="Spatafora J."/>
            <person name="Crous P."/>
            <person name="Grigoriev I."/>
        </authorList>
    </citation>
    <scope>NUCLEOTIDE SEQUENCE</scope>
    <source>
        <strain evidence="2">CBS 379.55</strain>
    </source>
</reference>
<gene>
    <name evidence="2" type="ORF">EI97DRAFT_439156</name>
</gene>
<dbReference type="AlphaFoldDB" id="A0A6A6JV18"/>
<sequence>MPPGGSEPQHGNDGRSHQGQDSVNPPVVRDGRTPETALLSPGLRNNPDEEFRYLVRNITAGQWQLVNAEEGDSSPSWATKSFTQKRVSPWTGDVISPISRSRRPSLINWMPLRKQAITTMGQLDPLPCRTRSWIGNFPRTTSQSKTTPTSGPDEPVQLGTSVEWLDPTPFKMKTDCAEDSHLCTVARYPWCNDRSHGAATNRRDKVGRKYDRPLLRISLPANEEDRFSENLESVRLSLLN</sequence>
<dbReference type="GeneID" id="54552718"/>